<dbReference type="InterPro" id="IPR022742">
    <property type="entry name" value="Hydrolase_4"/>
</dbReference>
<name>A0A1G1T3W9_9BACT</name>
<dbReference type="AlphaFoldDB" id="A0A1G1T3W9"/>
<gene>
    <name evidence="3" type="ORF">BEN48_01685</name>
</gene>
<organism evidence="3 4">
    <name type="scientific">Hymenobacter glacialis</name>
    <dbReference type="NCBI Taxonomy" id="1908236"/>
    <lineage>
        <taxon>Bacteria</taxon>
        <taxon>Pseudomonadati</taxon>
        <taxon>Bacteroidota</taxon>
        <taxon>Cytophagia</taxon>
        <taxon>Cytophagales</taxon>
        <taxon>Hymenobacteraceae</taxon>
        <taxon>Hymenobacter</taxon>
    </lineage>
</organism>
<dbReference type="EMBL" id="MDZC01000057">
    <property type="protein sequence ID" value="OGX85569.1"/>
    <property type="molecule type" value="Genomic_DNA"/>
</dbReference>
<dbReference type="STRING" id="1908236.BEN48_01685"/>
<dbReference type="Proteomes" id="UP000177791">
    <property type="component" value="Unassembled WGS sequence"/>
</dbReference>
<keyword evidence="4" id="KW-1185">Reference proteome</keyword>
<protein>
    <recommendedName>
        <fullName evidence="2">Serine aminopeptidase S33 domain-containing protein</fullName>
    </recommendedName>
</protein>
<dbReference type="GO" id="GO:0052689">
    <property type="term" value="F:carboxylic ester hydrolase activity"/>
    <property type="evidence" value="ECO:0007669"/>
    <property type="project" value="TreeGrafter"/>
</dbReference>
<reference evidence="3 4" key="1">
    <citation type="submission" date="2016-08" db="EMBL/GenBank/DDBJ databases">
        <title>Hymenobacter coccineus sp. nov., Hymenobacter lapidarius sp. nov. and Hymenobacter glacialis sp. nov., isolated from Antarctic soil.</title>
        <authorList>
            <person name="Sedlacek I."/>
            <person name="Kralova S."/>
            <person name="Kyrova K."/>
            <person name="Maslanova I."/>
            <person name="Stankova E."/>
            <person name="Vrbovska V."/>
            <person name="Nemec M."/>
            <person name="Bartak M."/>
            <person name="Svec P."/>
            <person name="Busse H.-J."/>
            <person name="Pantucek R."/>
        </authorList>
    </citation>
    <scope>NUCLEOTIDE SEQUENCE [LARGE SCALE GENOMIC DNA]</scope>
    <source>
        <strain evidence="3 4">CCM 8648</strain>
    </source>
</reference>
<dbReference type="InterPro" id="IPR029058">
    <property type="entry name" value="AB_hydrolase_fold"/>
</dbReference>
<dbReference type="PANTHER" id="PTHR43265">
    <property type="entry name" value="ESTERASE ESTD"/>
    <property type="match status" value="1"/>
</dbReference>
<evidence type="ECO:0000256" key="1">
    <source>
        <dbReference type="SAM" id="MobiDB-lite"/>
    </source>
</evidence>
<dbReference type="InterPro" id="IPR053145">
    <property type="entry name" value="AB_hydrolase_Est10"/>
</dbReference>
<dbReference type="Pfam" id="PF12146">
    <property type="entry name" value="Hydrolase_4"/>
    <property type="match status" value="1"/>
</dbReference>
<sequence>MKVLLRKLPSCVTLPGQTTTMNLSRLLLAFSALTFFGLSLTGAAKASTIEQARLTGTWTGPLTLPGGRQAVSITINQYANGTTAAVLHAAEPQLDNIALRVVRSADSVVFYADNAGYRFVAQPLADGKRLRGQWQQPGFRTTLVLARVQASEERAASPASPKSRKAAEARGTSVYMTEDVQVTSTNSLPVAAGLGGSLRMPMGQGPFPAVMLLSDESTASPANAGHNLLDELADYLTRQGMAVLTLDSRGQGRSMALPVASSNAELVADAQSGLLFLRTHSGIDPMQVGILGHGAGANIALVAATQAPAPAFLVALGAAGVNGQELLARQTSLVNQAGEADTAQAAWSLREMQVMDRARQLTVGLSPPAAQAQLARQQYHLEALAKQRSDALYKRQYAMLEIIRQTPDNSQAQAIVANMLKQIYPNLAPATAHIRAGQLTSPWYRSLLVFNPQPELQKVSCPTLLLHGTADKQVPSALNLPLLEKGLKGNKRVKTLKLDGVNHAFQAPAYEQTMVSSEALESISEWVLQQVKQ</sequence>
<comment type="caution">
    <text evidence="3">The sequence shown here is derived from an EMBL/GenBank/DDBJ whole genome shotgun (WGS) entry which is preliminary data.</text>
</comment>
<dbReference type="Gene3D" id="3.40.50.1820">
    <property type="entry name" value="alpha/beta hydrolase"/>
    <property type="match status" value="1"/>
</dbReference>
<proteinExistence type="predicted"/>
<accession>A0A1G1T3W9</accession>
<dbReference type="PANTHER" id="PTHR43265:SF1">
    <property type="entry name" value="ESTERASE ESTD"/>
    <property type="match status" value="1"/>
</dbReference>
<feature type="domain" description="Serine aminopeptidase S33" evidence="2">
    <location>
        <begin position="229"/>
        <end position="331"/>
    </location>
</feature>
<evidence type="ECO:0000259" key="2">
    <source>
        <dbReference type="Pfam" id="PF12146"/>
    </source>
</evidence>
<evidence type="ECO:0000313" key="3">
    <source>
        <dbReference type="EMBL" id="OGX85569.1"/>
    </source>
</evidence>
<dbReference type="SUPFAM" id="SSF53474">
    <property type="entry name" value="alpha/beta-Hydrolases"/>
    <property type="match status" value="1"/>
</dbReference>
<feature type="region of interest" description="Disordered" evidence="1">
    <location>
        <begin position="152"/>
        <end position="172"/>
    </location>
</feature>
<evidence type="ECO:0000313" key="4">
    <source>
        <dbReference type="Proteomes" id="UP000177791"/>
    </source>
</evidence>